<proteinExistence type="predicted"/>
<dbReference type="Proteomes" id="UP000597444">
    <property type="component" value="Unassembled WGS sequence"/>
</dbReference>
<keyword evidence="3" id="KW-1185">Reference proteome</keyword>
<dbReference type="PANTHER" id="PTHR24209:SF7">
    <property type="entry name" value="PROTEIN DA1-RELATED 2"/>
    <property type="match status" value="1"/>
</dbReference>
<dbReference type="InterPro" id="IPR045218">
    <property type="entry name" value="DA1-like"/>
</dbReference>
<comment type="caution">
    <text evidence="2">The sequence shown here is derived from an EMBL/GenBank/DDBJ whole genome shotgun (WGS) entry which is preliminary data.</text>
</comment>
<dbReference type="AlphaFoldDB" id="A0A8J3IIE3"/>
<accession>A0A8J3IIE3</accession>
<protein>
    <recommendedName>
        <fullName evidence="1">Protein DA1-like domain-containing protein</fullName>
    </recommendedName>
</protein>
<sequence length="231" mass="26145">MEEYLIDHWGTRFCKEHQHQFPHCSYCGRLVPPQEQETGRSGEEIRCAVCRGTAIESAEEARPIFKKLIQWVGSQGLRYNSLPLTLELCGREKLAYYLSERGQNHSLGATMSKTYSLDGRVVRSEVTGVAVLLGLPATLFQGVTVHELGHVWLIVQGIQDLPSWAEEGFCELLSYRYYSGLNTPEGRHHAASIERNSDPVYGEGFRRIRARADAMGFQRFVEALQSTKRLP</sequence>
<evidence type="ECO:0000313" key="3">
    <source>
        <dbReference type="Proteomes" id="UP000597444"/>
    </source>
</evidence>
<reference evidence="2" key="1">
    <citation type="submission" date="2020-10" db="EMBL/GenBank/DDBJ databases">
        <title>Taxonomic study of unclassified bacteria belonging to the class Ktedonobacteria.</title>
        <authorList>
            <person name="Yabe S."/>
            <person name="Wang C.M."/>
            <person name="Zheng Y."/>
            <person name="Sakai Y."/>
            <person name="Cavaletti L."/>
            <person name="Monciardini P."/>
            <person name="Donadio S."/>
        </authorList>
    </citation>
    <scope>NUCLEOTIDE SEQUENCE</scope>
    <source>
        <strain evidence="2">ID150040</strain>
    </source>
</reference>
<gene>
    <name evidence="2" type="ORF">KSF_019870</name>
</gene>
<organism evidence="2 3">
    <name type="scientific">Reticulibacter mediterranei</name>
    <dbReference type="NCBI Taxonomy" id="2778369"/>
    <lineage>
        <taxon>Bacteria</taxon>
        <taxon>Bacillati</taxon>
        <taxon>Chloroflexota</taxon>
        <taxon>Ktedonobacteria</taxon>
        <taxon>Ktedonobacterales</taxon>
        <taxon>Reticulibacteraceae</taxon>
        <taxon>Reticulibacter</taxon>
    </lineage>
</organism>
<dbReference type="PANTHER" id="PTHR24209">
    <property type="entry name" value="PROTEIN DA1-RELATED 2"/>
    <property type="match status" value="1"/>
</dbReference>
<dbReference type="EMBL" id="BNJK01000001">
    <property type="protein sequence ID" value="GHO91939.1"/>
    <property type="molecule type" value="Genomic_DNA"/>
</dbReference>
<dbReference type="InterPro" id="IPR022087">
    <property type="entry name" value="DA1-like_dom"/>
</dbReference>
<dbReference type="Pfam" id="PF12315">
    <property type="entry name" value="DA1-like"/>
    <property type="match status" value="1"/>
</dbReference>
<feature type="domain" description="Protein DA1-like" evidence="1">
    <location>
        <begin position="101"/>
        <end position="177"/>
    </location>
</feature>
<evidence type="ECO:0000259" key="1">
    <source>
        <dbReference type="Pfam" id="PF12315"/>
    </source>
</evidence>
<name>A0A8J3IIE3_9CHLR</name>
<evidence type="ECO:0000313" key="2">
    <source>
        <dbReference type="EMBL" id="GHO91939.1"/>
    </source>
</evidence>